<accession>A0ABZ1B1S8</accession>
<dbReference type="InterPro" id="IPR011009">
    <property type="entry name" value="Kinase-like_dom_sf"/>
</dbReference>
<name>A0ABZ1B1S8_9ACTN</name>
<dbReference type="SUPFAM" id="SSF56112">
    <property type="entry name" value="Protein kinase-like (PK-like)"/>
    <property type="match status" value="1"/>
</dbReference>
<sequence length="393" mass="44386">MATSEDRWCDEQTSRVWIHGDLHAENFGTYMDANGRIVFDVNDFDEAYLGHVSWDLRRFAASFALMAWRKAFSDEVIGDLLAVYLNAWLDQVEAFTRSDADREYALLADNTHGAVHELIRRTATRTRLGLLQRMTKVEDYERQFAESPRNRRLDDAEREEVLAALERYKATLPPRPWRREVAYDVKDVIGTGGFGIGSAGLPAYNVLLEGYDQALENDVVLSVKQGNVPAPSRIVDDPEIRGYFEHEGHRTAVSRRALQSHASQFLGYTDIRGTGFVVAELSPYELDLEWDDLTEPADIRPVLEQLGRATAKLHCVGDADSDHTLVPFQTEEAIVAMLAGRRQEFVDDLVEFAHSYARRTQDDFRLFVDAFRAGEIPGISSSEQLLPTDAARG</sequence>
<protein>
    <submittedName>
        <fullName evidence="1">DUF2252 family protein</fullName>
    </submittedName>
</protein>
<dbReference type="Proteomes" id="UP001324287">
    <property type="component" value="Chromosome"/>
</dbReference>
<dbReference type="InterPro" id="IPR018721">
    <property type="entry name" value="DUF2252"/>
</dbReference>
<evidence type="ECO:0000313" key="1">
    <source>
        <dbReference type="EMBL" id="WRL64745.1"/>
    </source>
</evidence>
<dbReference type="PANTHER" id="PTHR39441">
    <property type="entry name" value="DUF2252 DOMAIN-CONTAINING PROTEIN"/>
    <property type="match status" value="1"/>
</dbReference>
<dbReference type="Pfam" id="PF10009">
    <property type="entry name" value="DUF2252"/>
    <property type="match status" value="1"/>
</dbReference>
<keyword evidence="2" id="KW-1185">Reference proteome</keyword>
<dbReference type="RefSeq" id="WP_324276070.1">
    <property type="nucleotide sequence ID" value="NZ_CP141261.1"/>
</dbReference>
<dbReference type="EMBL" id="CP141261">
    <property type="protein sequence ID" value="WRL64745.1"/>
    <property type="molecule type" value="Genomic_DNA"/>
</dbReference>
<evidence type="ECO:0000313" key="2">
    <source>
        <dbReference type="Proteomes" id="UP001324287"/>
    </source>
</evidence>
<gene>
    <name evidence="1" type="ORF">U6N30_02925</name>
</gene>
<reference evidence="1 2" key="1">
    <citation type="submission" date="2023-12" db="EMBL/GenBank/DDBJ databases">
        <title>Blastococcus brunescens sp. nov., an actonobacterium isolated from sandstone collected in sahara desert.</title>
        <authorList>
            <person name="Gtari M."/>
            <person name="Ghodhbane F."/>
        </authorList>
    </citation>
    <scope>NUCLEOTIDE SEQUENCE [LARGE SCALE GENOMIC DNA]</scope>
    <source>
        <strain evidence="1 2">BMG 8361</strain>
    </source>
</reference>
<proteinExistence type="predicted"/>
<organism evidence="1 2">
    <name type="scientific">Blastococcus brunescens</name>
    <dbReference type="NCBI Taxonomy" id="1564165"/>
    <lineage>
        <taxon>Bacteria</taxon>
        <taxon>Bacillati</taxon>
        <taxon>Actinomycetota</taxon>
        <taxon>Actinomycetes</taxon>
        <taxon>Geodermatophilales</taxon>
        <taxon>Geodermatophilaceae</taxon>
        <taxon>Blastococcus</taxon>
    </lineage>
</organism>
<dbReference type="PANTHER" id="PTHR39441:SF1">
    <property type="entry name" value="DUF2252 DOMAIN-CONTAINING PROTEIN"/>
    <property type="match status" value="1"/>
</dbReference>